<protein>
    <submittedName>
        <fullName evidence="2">Uncharacterized protein</fullName>
    </submittedName>
</protein>
<organism evidence="2 3">
    <name type="scientific">Caerostris extrusa</name>
    <name type="common">Bark spider</name>
    <name type="synonym">Caerostris bankana</name>
    <dbReference type="NCBI Taxonomy" id="172846"/>
    <lineage>
        <taxon>Eukaryota</taxon>
        <taxon>Metazoa</taxon>
        <taxon>Ecdysozoa</taxon>
        <taxon>Arthropoda</taxon>
        <taxon>Chelicerata</taxon>
        <taxon>Arachnida</taxon>
        <taxon>Araneae</taxon>
        <taxon>Araneomorphae</taxon>
        <taxon>Entelegynae</taxon>
        <taxon>Araneoidea</taxon>
        <taxon>Araneidae</taxon>
        <taxon>Caerostris</taxon>
    </lineage>
</organism>
<reference evidence="2 3" key="1">
    <citation type="submission" date="2021-06" db="EMBL/GenBank/DDBJ databases">
        <title>Caerostris extrusa draft genome.</title>
        <authorList>
            <person name="Kono N."/>
            <person name="Arakawa K."/>
        </authorList>
    </citation>
    <scope>NUCLEOTIDE SEQUENCE [LARGE SCALE GENOMIC DNA]</scope>
</reference>
<gene>
    <name evidence="2" type="ORF">CEXT_764641</name>
</gene>
<evidence type="ECO:0000313" key="3">
    <source>
        <dbReference type="Proteomes" id="UP001054945"/>
    </source>
</evidence>
<proteinExistence type="predicted"/>
<comment type="caution">
    <text evidence="2">The sequence shown here is derived from an EMBL/GenBank/DDBJ whole genome shotgun (WGS) entry which is preliminary data.</text>
</comment>
<keyword evidence="3" id="KW-1185">Reference proteome</keyword>
<dbReference type="AlphaFoldDB" id="A0AAV4N2K9"/>
<accession>A0AAV4N2K9</accession>
<evidence type="ECO:0000313" key="2">
    <source>
        <dbReference type="EMBL" id="GIX78544.1"/>
    </source>
</evidence>
<dbReference type="EMBL" id="BPLR01002847">
    <property type="protein sequence ID" value="GIX78544.1"/>
    <property type="molecule type" value="Genomic_DNA"/>
</dbReference>
<name>A0AAV4N2K9_CAEEX</name>
<sequence>MYKRKRKNLKRITFPLMKRGKIAHSLNKVADGHNGLYPLPLFFLTLIESLGKIACVFHGHTILLPSSPSHNRQLGPEVPIDGVQSVGGQRRSTTTKRRLT</sequence>
<evidence type="ECO:0000256" key="1">
    <source>
        <dbReference type="SAM" id="MobiDB-lite"/>
    </source>
</evidence>
<dbReference type="Proteomes" id="UP001054945">
    <property type="component" value="Unassembled WGS sequence"/>
</dbReference>
<feature type="region of interest" description="Disordered" evidence="1">
    <location>
        <begin position="68"/>
        <end position="100"/>
    </location>
</feature>